<dbReference type="RefSeq" id="YP_009373538.1">
    <property type="nucleotide sequence ID" value="NC_034847.1"/>
</dbReference>
<comment type="similarity">
    <text evidence="2 9">Belongs to the TIC214 family.</text>
</comment>
<dbReference type="GO" id="GO:0015031">
    <property type="term" value="P:protein transport"/>
    <property type="evidence" value="ECO:0007669"/>
    <property type="project" value="UniProtKB-KW"/>
</dbReference>
<evidence type="ECO:0000256" key="1">
    <source>
        <dbReference type="ARBA" id="ARBA00004446"/>
    </source>
</evidence>
<evidence type="ECO:0000256" key="9">
    <source>
        <dbReference type="RuleBase" id="RU364085"/>
    </source>
</evidence>
<evidence type="ECO:0000256" key="7">
    <source>
        <dbReference type="ARBA" id="ARBA00022989"/>
    </source>
</evidence>
<protein>
    <recommendedName>
        <fullName evidence="4 9">Protein TIC 214</fullName>
    </recommendedName>
    <alternativeName>
        <fullName evidence="8 9">Translocon at the inner envelope membrane of chloroplasts 214</fullName>
    </alternativeName>
</protein>
<dbReference type="InterPro" id="IPR008896">
    <property type="entry name" value="TIC214"/>
</dbReference>
<accession>A0A1W5W8B5</accession>
<keyword evidence="9" id="KW-0813">Transport</keyword>
<keyword evidence="9" id="KW-0472">Membrane</keyword>
<keyword evidence="9" id="KW-1001">Plastid inner membrane</keyword>
<dbReference type="GO" id="GO:0009706">
    <property type="term" value="C:chloroplast inner membrane"/>
    <property type="evidence" value="ECO:0007669"/>
    <property type="project" value="UniProtKB-SubCell"/>
</dbReference>
<dbReference type="EMBL" id="KX063856">
    <property type="protein sequence ID" value="ARH02914.1"/>
    <property type="molecule type" value="Genomic_DNA"/>
</dbReference>
<organism evidence="10">
    <name type="scientific">Linochilus alveolatus</name>
    <dbReference type="NCBI Taxonomy" id="587499"/>
    <lineage>
        <taxon>Eukaryota</taxon>
        <taxon>Viridiplantae</taxon>
        <taxon>Streptophyta</taxon>
        <taxon>Embryophyta</taxon>
        <taxon>Tracheophyta</taxon>
        <taxon>Spermatophyta</taxon>
        <taxon>Magnoliopsida</taxon>
        <taxon>eudicotyledons</taxon>
        <taxon>Gunneridae</taxon>
        <taxon>Pentapetalae</taxon>
        <taxon>asterids</taxon>
        <taxon>campanulids</taxon>
        <taxon>Asterales</taxon>
        <taxon>Asteraceae</taxon>
        <taxon>Asteroideae</taxon>
        <taxon>Astereae</taxon>
        <taxon>North American clade</taxon>
        <taxon>Baccharidinae</taxon>
        <taxon>Linochilus</taxon>
    </lineage>
</organism>
<dbReference type="PANTHER" id="PTHR33163">
    <property type="entry name" value="PROTEIN TIC 214-RELATED"/>
    <property type="match status" value="1"/>
</dbReference>
<evidence type="ECO:0000256" key="2">
    <source>
        <dbReference type="ARBA" id="ARBA00009956"/>
    </source>
</evidence>
<comment type="subunit">
    <text evidence="3 9">Part of the Tic complex.</text>
</comment>
<comment type="subcellular location">
    <subcellularLocation>
        <location evidence="1">Plastid membrane</location>
        <topology evidence="1">Multi-pass membrane protein</topology>
    </subcellularLocation>
    <subcellularLocation>
        <location evidence="9">Plastid</location>
        <location evidence="9">Chloroplast inner membrane</location>
    </subcellularLocation>
</comment>
<dbReference type="PANTHER" id="PTHR33163:SF40">
    <property type="entry name" value="PROTEIN TIC 214"/>
    <property type="match status" value="1"/>
</dbReference>
<feature type="transmembrane region" description="Helical" evidence="9">
    <location>
        <begin position="167"/>
        <end position="194"/>
    </location>
</feature>
<feature type="transmembrane region" description="Helical" evidence="9">
    <location>
        <begin position="127"/>
        <end position="147"/>
    </location>
</feature>
<comment type="function">
    <text evidence="9">Involved in protein precursor import into chloroplasts. May be part of an intermediate translocation complex acting as a protein-conducting channel at the inner envelope.</text>
</comment>
<feature type="transmembrane region" description="Helical" evidence="9">
    <location>
        <begin position="215"/>
        <end position="238"/>
    </location>
</feature>
<sequence>MILKSFLLGNLVSLCMKIINSVVVVGLYYGFLTTFSIGPSYFFLLRAHIMEEGEEGTEKRVSATTGFITGQLIMFISIYYAPLHLALGRPHTITVLALPYLLFHFFCNNHKHFFDYGSTTRNSMRNLSIQCVFLNNLIFQLFNHFILPSSMLARLVNIFMFRCNSKMLFVTSSFVGWIIGHILFMKWIGLLLVWIRQNRYIRKYIRSNKYLVSELKNSMSMAVIFSIFLFLTCVYYLGRIPSPIFSKKLNKLDKMEEEEEFDNNRRVDYMYGNQENLKFKILEKNKKDEEKSFFLFEKPLLTFFFDYNRWNRPLRYIRKRNQNFKGSVRREASQYFFYTCQSDGKQRISFTYPPSLSTFGEMIARRISLSTLEKLSADELYNEWLYTNKEKNNNLNNEFINRIETLETVFLSLNILETKTRLYNAETKNKKNFLVKLCNTEPKNKNCLVKMYDPFLNGMYRGRIKKLFSSSIINETSIENCTETSELNQIHDILLPYPNSPEYEQKIERSEKKQVKIDSNNRLKFSLNAILTNPKREKKSIGINKIGKKPPRWSYKLINELEQHFKKRRKEQGIMQGLDHQLRTRRFKRIAFLTRSRRSFKKSHFKNYNLYTKFNRDSGFISYLEEPDFRRAVIKGSMRVQRRKMVIWGPSQGNPHSPLFLEKMEDFPFPISNLMKLFFNIRDWLGKKSEFEILDQQFQIKKNNQEDAMEFWDNIPYAQKTRSLLLLAQSIFRRYIKLPLFIIVKNIGRILLRQSPEWYEDFQDWNREIYLKCSYNGLQFSKTEFPKNWLREGFQIKILYPFHLKPWHRSKLRLSDSDRKQQDYFDSCFLTVLGMETEYPFGPPRKTPSFFEPIFKDIDYKVEIRKFNFRVRRVLKKITKKQTKAVLFVKQIRKELLKGTKIPLFIPREIYESSQTQTENDSIISNKIIHESLSQNRATGWTNYLQTKEEMKHRIDRRNTIRNQIEKMKKNKKNNGESPPKIWKLLKRKNIELLIQFCIEKIYIDIFLCIINMRRITLYLFMESTKKIVEKYIDNNKRNQDQERINKTKQNQIDFISPMTIKKIFDNLRNSKRKSHIFFYLSDLSQKYVFLKLSQTQAINFNKVRSILQYNGPSFFLKNEIKDFFGRQGIFDSEIRHNKLPNYGMNPWKNWLRGHYQYDLSQITWSRLVPQKWRNGINTSQNNDLKKWYSYEKDPFFDYKKKQNLKVYLLSNKEDNFEKNYRYDLLSYKYIHSETKKKSCIYRTSFERNKKQENSTRNKENFFNILKNIPMKNYLGKSDIIYMEKNTDRKYLGWKFNTKIQVEPNKDQIKDQFHIFYLPIDSNCEINYKRVFFDWMEISFDWMGMNEKFLILNHLISNPKVFFFPEFVILYHKYKEKPWFIPSNLLFFNLNIKPNFSENQNSKAKQEQDDNFLNFSPANSKQYFELKKQNNIEEYFLESIEKLKIFFKGDFPLQLRWTGRLNQLNQKMMNNIQIYGLLVSLINVRKITISYIQRKEINLDIMRRRLNLTQLTKKGILIMEPARLSVKNDGQFFMYQIIGISLVHKSKHQSNRNPKNVAKKNFDESIPRHKIKTLNRDKNTSDLLVPEKILSSRRRRELRILISFNLNLKNQNGVHKNKLFCKENRLKNWSQFLDESKNIDRKKNELIKLKFFFWPNYRLEDLACMNRYWFDTNNGSRLSMLRISMYP</sequence>
<feature type="transmembrane region" description="Helical" evidence="9">
    <location>
        <begin position="31"/>
        <end position="49"/>
    </location>
</feature>
<gene>
    <name evidence="10" type="primary">ycf1</name>
    <name evidence="9" type="synonym">TIC214</name>
</gene>
<evidence type="ECO:0000256" key="6">
    <source>
        <dbReference type="ARBA" id="ARBA00022927"/>
    </source>
</evidence>
<keyword evidence="9 10" id="KW-0150">Chloroplast</keyword>
<feature type="transmembrane region" description="Helical" evidence="9">
    <location>
        <begin position="61"/>
        <end position="81"/>
    </location>
</feature>
<geneLocation type="chloroplast" evidence="10"/>
<evidence type="ECO:0000256" key="5">
    <source>
        <dbReference type="ARBA" id="ARBA00022692"/>
    </source>
</evidence>
<evidence type="ECO:0000256" key="4">
    <source>
        <dbReference type="ARBA" id="ARBA00016640"/>
    </source>
</evidence>
<evidence type="ECO:0000256" key="8">
    <source>
        <dbReference type="ARBA" id="ARBA00029978"/>
    </source>
</evidence>
<reference evidence="10" key="1">
    <citation type="journal article" date="2017" name="New Phytol.">
        <title>Conflicting phylogenomic signals reveal a pattern of reticulate evolution in a recent high-Andean diversification (Asteraceae: Astereae: Diplostephium).</title>
        <authorList>
            <person name="Vargas O.M."/>
            <person name="Ortiz E.M."/>
            <person name="Simpson B."/>
        </authorList>
    </citation>
    <scope>NUCLEOTIDE SEQUENCE</scope>
</reference>
<keyword evidence="7 9" id="KW-1133">Transmembrane helix</keyword>
<keyword evidence="6 9" id="KW-0653">Protein transport</keyword>
<evidence type="ECO:0000256" key="3">
    <source>
        <dbReference type="ARBA" id="ARBA00011510"/>
    </source>
</evidence>
<dbReference type="GeneID" id="32947783"/>
<feature type="transmembrane region" description="Helical" evidence="9">
    <location>
        <begin position="87"/>
        <end position="106"/>
    </location>
</feature>
<name>A0A1W5W8B5_9ASTR</name>
<evidence type="ECO:0000313" key="10">
    <source>
        <dbReference type="EMBL" id="ARH02914.1"/>
    </source>
</evidence>
<keyword evidence="9 10" id="KW-0934">Plastid</keyword>
<proteinExistence type="inferred from homology"/>
<keyword evidence="5 9" id="KW-0812">Transmembrane</keyword>
<dbReference type="Pfam" id="PF05758">
    <property type="entry name" value="Ycf1"/>
    <property type="match status" value="2"/>
</dbReference>